<feature type="domain" description="Catechol dioxygenase N-terminal" evidence="1">
    <location>
        <begin position="15"/>
        <end position="55"/>
    </location>
</feature>
<evidence type="ECO:0000313" key="2">
    <source>
        <dbReference type="EMBL" id="OHE90927.1"/>
    </source>
</evidence>
<dbReference type="Proteomes" id="UP000176998">
    <property type="component" value="Unassembled WGS sequence"/>
</dbReference>
<dbReference type="RefSeq" id="XP_022468101.1">
    <property type="nucleotide sequence ID" value="XM_022625398.1"/>
</dbReference>
<dbReference type="GO" id="GO:0009712">
    <property type="term" value="P:catechol-containing compound metabolic process"/>
    <property type="evidence" value="ECO:0007669"/>
    <property type="project" value="InterPro"/>
</dbReference>
<dbReference type="GeneID" id="34566908"/>
<comment type="caution">
    <text evidence="2">The sequence shown here is derived from an EMBL/GenBank/DDBJ whole genome shotgun (WGS) entry which is preliminary data.</text>
</comment>
<proteinExistence type="predicted"/>
<dbReference type="InterPro" id="IPR015889">
    <property type="entry name" value="Intradiol_dOase_core"/>
</dbReference>
<dbReference type="EMBL" id="MJBS01000213">
    <property type="protein sequence ID" value="OHE90927.1"/>
    <property type="molecule type" value="Genomic_DNA"/>
</dbReference>
<organism evidence="2 3">
    <name type="scientific">Colletotrichum orchidophilum</name>
    <dbReference type="NCBI Taxonomy" id="1209926"/>
    <lineage>
        <taxon>Eukaryota</taxon>
        <taxon>Fungi</taxon>
        <taxon>Dikarya</taxon>
        <taxon>Ascomycota</taxon>
        <taxon>Pezizomycotina</taxon>
        <taxon>Sordariomycetes</taxon>
        <taxon>Hypocreomycetidae</taxon>
        <taxon>Glomerellales</taxon>
        <taxon>Glomerellaceae</taxon>
        <taxon>Colletotrichum</taxon>
    </lineage>
</organism>
<protein>
    <recommendedName>
        <fullName evidence="1">Catechol dioxygenase N-terminal domain-containing protein</fullName>
    </recommendedName>
</protein>
<reference evidence="2 3" key="1">
    <citation type="submission" date="2016-09" db="EMBL/GenBank/DDBJ databases">
        <authorList>
            <person name="Capua I."/>
            <person name="De Benedictis P."/>
            <person name="Joannis T."/>
            <person name="Lombin L.H."/>
            <person name="Cattoli G."/>
        </authorList>
    </citation>
    <scope>NUCLEOTIDE SEQUENCE [LARGE SCALE GENOMIC DNA]</scope>
    <source>
        <strain evidence="2 3">IMI 309357</strain>
    </source>
</reference>
<sequence length="277" mass="29978">MENVHNINFKCADKTAIGFLADVGETYTGVRQEFALLSDVLGLSLLVDSLNHRLTEDTVLGPFHTDEARDFRHGSLISGDFEGHINITRPGGMPQVRHCDQGIMGHGRTKPVALNISLLPCNFTEKNRGTHTFPGSHEKNVSPRNIFTSESTLAYEASTGTAIIFESPTLHGMGRNTEISGGRACVPSIFTHPAAEDELLSERRRSIEALRTGQAGAGGALGEAWKGIIVRRPRSEFKTVGKVRPSYDDEEVAKMISTGSHANNAQLAVCEAVGRGK</sequence>
<dbReference type="Pfam" id="PF04444">
    <property type="entry name" value="Dioxygenase_N"/>
    <property type="match status" value="1"/>
</dbReference>
<dbReference type="SUPFAM" id="SSF49482">
    <property type="entry name" value="Aromatic compound dioxygenase"/>
    <property type="match status" value="1"/>
</dbReference>
<dbReference type="STRING" id="1209926.A0A1G4AP49"/>
<evidence type="ECO:0000259" key="1">
    <source>
        <dbReference type="Pfam" id="PF04444"/>
    </source>
</evidence>
<dbReference type="InterPro" id="IPR007535">
    <property type="entry name" value="Catechol_dOase_N"/>
</dbReference>
<accession>A0A1G4AP49</accession>
<dbReference type="GO" id="GO:0018576">
    <property type="term" value="F:catechol 1,2-dioxygenase activity"/>
    <property type="evidence" value="ECO:0007669"/>
    <property type="project" value="InterPro"/>
</dbReference>
<dbReference type="OrthoDB" id="445007at2759"/>
<dbReference type="Gene3D" id="2.60.120.620">
    <property type="entry name" value="q2cbj1_9rhob like domain"/>
    <property type="match status" value="1"/>
</dbReference>
<name>A0A1G4AP49_9PEZI</name>
<dbReference type="GO" id="GO:0005506">
    <property type="term" value="F:iron ion binding"/>
    <property type="evidence" value="ECO:0007669"/>
    <property type="project" value="InterPro"/>
</dbReference>
<evidence type="ECO:0000313" key="3">
    <source>
        <dbReference type="Proteomes" id="UP000176998"/>
    </source>
</evidence>
<keyword evidence="3" id="KW-1185">Reference proteome</keyword>
<dbReference type="SUPFAM" id="SSF51197">
    <property type="entry name" value="Clavaminate synthase-like"/>
    <property type="match status" value="1"/>
</dbReference>
<gene>
    <name evidence="2" type="ORF">CORC01_13782</name>
</gene>
<dbReference type="AlphaFoldDB" id="A0A1G4AP49"/>